<dbReference type="EMBL" id="CAFBQP010000047">
    <property type="protein sequence ID" value="CAB5063904.1"/>
    <property type="molecule type" value="Genomic_DNA"/>
</dbReference>
<accession>A0A6J6UUM5</accession>
<evidence type="ECO:0000313" key="4">
    <source>
        <dbReference type="EMBL" id="CAB5063904.1"/>
    </source>
</evidence>
<dbReference type="EMBL" id="CAEZYY010000029">
    <property type="protein sequence ID" value="CAB4763196.1"/>
    <property type="molecule type" value="Genomic_DNA"/>
</dbReference>
<dbReference type="AlphaFoldDB" id="A0A6J6UUM5"/>
<dbReference type="EMBL" id="CAFBLR010000018">
    <property type="protein sequence ID" value="CAB4863284.1"/>
    <property type="molecule type" value="Genomic_DNA"/>
</dbReference>
<evidence type="ECO:0000313" key="3">
    <source>
        <dbReference type="EMBL" id="CAB4863284.1"/>
    </source>
</evidence>
<gene>
    <name evidence="1" type="ORF">UFOPK2602_01189</name>
    <name evidence="2" type="ORF">UFOPK2806_01834</name>
    <name evidence="3" type="ORF">UFOPK3417_00345</name>
    <name evidence="4" type="ORF">UFOPK4306_01325</name>
</gene>
<organism evidence="2">
    <name type="scientific">freshwater metagenome</name>
    <dbReference type="NCBI Taxonomy" id="449393"/>
    <lineage>
        <taxon>unclassified sequences</taxon>
        <taxon>metagenomes</taxon>
        <taxon>ecological metagenomes</taxon>
    </lineage>
</organism>
<reference evidence="2" key="1">
    <citation type="submission" date="2020-05" db="EMBL/GenBank/DDBJ databases">
        <authorList>
            <person name="Chiriac C."/>
            <person name="Salcher M."/>
            <person name="Ghai R."/>
            <person name="Kavagutti S V."/>
        </authorList>
    </citation>
    <scope>NUCLEOTIDE SEQUENCE</scope>
</reference>
<sequence length="408" mass="44199">MVVVEDWAHRPYGHFPNRFAELADGLADLGVHVEVLTSRGWLHSNTRAHRWTVHSYGRVSEALARAAFWIEFRADRKSRAPGPVIIALVSLLRTAAAWHEARRVAQRIVQTGAAQRCGIVLLNMRSTPSVLARGSRAVPWIVHQFAVNSPLAFVDRVRLPSPARRTSVRSACALAVPSPEWVPPLQRRLPSVTVAPVRLAGVRPVRATSGDSRAALGLHPEASVALLFGTHIADHDPLTVVRALAMLGDWQLLVVGSVNQMIDSAMADDDPLLRRAIRLRGTVSEETRDHALRSVDLSVLSFAAGYSLNSGTLMDAISYGKPIVVSTPSAAAEVVVRYRIGETFLAGDAADLCRAIRAVDHGSIGSSMAGAQEALNNRRIATAHLELLHDLARGDGRLLAERSSTVRP</sequence>
<evidence type="ECO:0000313" key="2">
    <source>
        <dbReference type="EMBL" id="CAB4763196.1"/>
    </source>
</evidence>
<protein>
    <submittedName>
        <fullName evidence="2">Unannotated protein</fullName>
    </submittedName>
</protein>
<dbReference type="Gene3D" id="3.40.50.2000">
    <property type="entry name" value="Glycogen Phosphorylase B"/>
    <property type="match status" value="1"/>
</dbReference>
<name>A0A6J6UUM5_9ZZZZ</name>
<dbReference type="Pfam" id="PF13692">
    <property type="entry name" value="Glyco_trans_1_4"/>
    <property type="match status" value="1"/>
</dbReference>
<evidence type="ECO:0000313" key="1">
    <source>
        <dbReference type="EMBL" id="CAB4711547.1"/>
    </source>
</evidence>
<proteinExistence type="predicted"/>
<dbReference type="SUPFAM" id="SSF53756">
    <property type="entry name" value="UDP-Glycosyltransferase/glycogen phosphorylase"/>
    <property type="match status" value="1"/>
</dbReference>
<dbReference type="EMBL" id="CAEZXX010000074">
    <property type="protein sequence ID" value="CAB4711547.1"/>
    <property type="molecule type" value="Genomic_DNA"/>
</dbReference>